<accession>A0A220UHH5</accession>
<dbReference type="EMBL" id="CP022318">
    <property type="protein sequence ID" value="ASK67352.1"/>
    <property type="molecule type" value="Genomic_DNA"/>
</dbReference>
<dbReference type="Proteomes" id="UP000198398">
    <property type="component" value="Plasmid unnamed2"/>
</dbReference>
<dbReference type="RefSeq" id="WP_010552466.1">
    <property type="nucleotide sequence ID" value="NZ_CP022318.1"/>
</dbReference>
<evidence type="ECO:0000313" key="2">
    <source>
        <dbReference type="EMBL" id="ASK67352.1"/>
    </source>
</evidence>
<dbReference type="AlphaFoldDB" id="A0A220UHH5"/>
<evidence type="ECO:0000313" key="3">
    <source>
        <dbReference type="Proteomes" id="UP000198398"/>
    </source>
</evidence>
<geneLocation type="plasmid" evidence="2 3">
    <name>unnamed2</name>
</geneLocation>
<dbReference type="OrthoDB" id="4139717at2"/>
<reference evidence="2 3" key="1">
    <citation type="submission" date="2017-07" db="EMBL/GenBank/DDBJ databases">
        <title>Brachybacterium sp. VR2415.</title>
        <authorList>
            <person name="Tak E.J."/>
            <person name="Bae J.-W."/>
        </authorList>
    </citation>
    <scope>NUCLEOTIDE SEQUENCE [LARGE SCALE GENOMIC DNA]</scope>
    <source>
        <strain evidence="2 3">VR2415</strain>
        <plasmid evidence="2 3">unnamed2</plasmid>
    </source>
</reference>
<evidence type="ECO:0000256" key="1">
    <source>
        <dbReference type="SAM" id="MobiDB-lite"/>
    </source>
</evidence>
<feature type="compositionally biased region" description="Acidic residues" evidence="1">
    <location>
        <begin position="198"/>
        <end position="209"/>
    </location>
</feature>
<feature type="region of interest" description="Disordered" evidence="1">
    <location>
        <begin position="160"/>
        <end position="209"/>
    </location>
</feature>
<keyword evidence="2" id="KW-0614">Plasmid</keyword>
<evidence type="ECO:0008006" key="4">
    <source>
        <dbReference type="Google" id="ProtNLM"/>
    </source>
</evidence>
<dbReference type="KEGG" id="brv:CFK39_16025"/>
<gene>
    <name evidence="2" type="ORF">CFK39_16025</name>
</gene>
<protein>
    <recommendedName>
        <fullName evidence="4">DUF4913 domain-containing protein</fullName>
    </recommendedName>
</protein>
<name>A0A220UHH5_9MICO</name>
<proteinExistence type="predicted"/>
<organism evidence="2 3">
    <name type="scientific">Brachybacterium avium</name>
    <dbReference type="NCBI Taxonomy" id="2017485"/>
    <lineage>
        <taxon>Bacteria</taxon>
        <taxon>Bacillati</taxon>
        <taxon>Actinomycetota</taxon>
        <taxon>Actinomycetes</taxon>
        <taxon>Micrococcales</taxon>
        <taxon>Dermabacteraceae</taxon>
        <taxon>Brachybacterium</taxon>
    </lineage>
</organism>
<keyword evidence="3" id="KW-1185">Reference proteome</keyword>
<sequence length="209" mass="23708">MMTEDATPAPGDTDFTYLTEVEQHYLNELGEAVADHEVRLERLEEKEKEPTVPRDWIARHQSVQAWNELADWVDWLNANYSMPHARRVQECWPAHPGLVHVLAGLRSAWRASVLSDEQSKEQGNAMAAFHDYHLFPFFQRLEDTKLFKCSNGHRADDEHAATDRDLFPEGLEVASVDGQDPDAPEIEPLPADESSGAIEDDDTWGEDEA</sequence>